<organism evidence="2 3">
    <name type="scientific">Mesorhabditis spiculigera</name>
    <dbReference type="NCBI Taxonomy" id="96644"/>
    <lineage>
        <taxon>Eukaryota</taxon>
        <taxon>Metazoa</taxon>
        <taxon>Ecdysozoa</taxon>
        <taxon>Nematoda</taxon>
        <taxon>Chromadorea</taxon>
        <taxon>Rhabditida</taxon>
        <taxon>Rhabditina</taxon>
        <taxon>Rhabditomorpha</taxon>
        <taxon>Rhabditoidea</taxon>
        <taxon>Rhabditidae</taxon>
        <taxon>Mesorhabditinae</taxon>
        <taxon>Mesorhabditis</taxon>
    </lineage>
</organism>
<evidence type="ECO:0000313" key="2">
    <source>
        <dbReference type="EMBL" id="CAJ0575677.1"/>
    </source>
</evidence>
<dbReference type="EMBL" id="CATQJA010002640">
    <property type="protein sequence ID" value="CAJ0575677.1"/>
    <property type="molecule type" value="Genomic_DNA"/>
</dbReference>
<name>A0AA36CWJ8_9BILA</name>
<feature type="non-terminal residue" evidence="2">
    <location>
        <position position="1"/>
    </location>
</feature>
<proteinExistence type="predicted"/>
<dbReference type="AlphaFoldDB" id="A0AA36CWJ8"/>
<dbReference type="Proteomes" id="UP001177023">
    <property type="component" value="Unassembled WGS sequence"/>
</dbReference>
<comment type="caution">
    <text evidence="2">The sequence shown here is derived from an EMBL/GenBank/DDBJ whole genome shotgun (WGS) entry which is preliminary data.</text>
</comment>
<sequence length="486" mass="55492">MLKSKVPPMVVDDSEIDVETISVSYFQGDVEAFQPEVVNDKVVVEVRADPTGEFELGHRTPMVAQPNGRMRFDPAKVKREEDAQQLPSATGRRLQSPSKRPDLPEEVALLLNFSQNAKQPDKERAQRLNSLMRGNSSTYPMIPAQGPLNIHSGPHPKILRRVPAIQPDQIRLSAFLPPEPKVEVDCYQTYMEDDLPIGDEVSVATDFLGEHDYFHSTPFSVKTIRQRACLTSPITSLHVEREKKFGRKPKLYTSLSPIDKSRPKRGRPPRYPLPPDTKMEDESRVREKETQRRARVAKKNRLINQREVVDKVYSKVTQLLTDVRFDPETRSRLDAIKHGLYQILAERDKKSHHEIAAHMYKDYLRSEAGVIRRPGPLPKHMLPELANVTDPKERQRLRNCAAQRRYREATNAQEQMYNEVVHKNVPDLMILKQTLPADLAMGVEDIVGDLCSATKKKELECLRMSVPKPDDDQVLDVGTNDELLMI</sequence>
<feature type="compositionally biased region" description="Basic and acidic residues" evidence="1">
    <location>
        <begin position="277"/>
        <end position="292"/>
    </location>
</feature>
<reference evidence="2" key="1">
    <citation type="submission" date="2023-06" db="EMBL/GenBank/DDBJ databases">
        <authorList>
            <person name="Delattre M."/>
        </authorList>
    </citation>
    <scope>NUCLEOTIDE SEQUENCE</scope>
    <source>
        <strain evidence="2">AF72</strain>
    </source>
</reference>
<feature type="compositionally biased region" description="Polar residues" evidence="1">
    <location>
        <begin position="85"/>
        <end position="98"/>
    </location>
</feature>
<evidence type="ECO:0000256" key="1">
    <source>
        <dbReference type="SAM" id="MobiDB-lite"/>
    </source>
</evidence>
<evidence type="ECO:0000313" key="3">
    <source>
        <dbReference type="Proteomes" id="UP001177023"/>
    </source>
</evidence>
<gene>
    <name evidence="2" type="ORF">MSPICULIGERA_LOCUS13986</name>
</gene>
<protein>
    <submittedName>
        <fullName evidence="2">Uncharacterized protein</fullName>
    </submittedName>
</protein>
<accession>A0AA36CWJ8</accession>
<feature type="region of interest" description="Disordered" evidence="1">
    <location>
        <begin position="78"/>
        <end position="100"/>
    </location>
</feature>
<feature type="region of interest" description="Disordered" evidence="1">
    <location>
        <begin position="250"/>
        <end position="292"/>
    </location>
</feature>
<keyword evidence="3" id="KW-1185">Reference proteome</keyword>